<dbReference type="EMBL" id="JAKKPZ010000002">
    <property type="protein sequence ID" value="KAI1726096.1"/>
    <property type="molecule type" value="Genomic_DNA"/>
</dbReference>
<dbReference type="Proteomes" id="UP001201812">
    <property type="component" value="Unassembled WGS sequence"/>
</dbReference>
<gene>
    <name evidence="2" type="ORF">DdX_02791</name>
</gene>
<name>A0AAD4NIE8_9BILA</name>
<protein>
    <submittedName>
        <fullName evidence="2">Uncharacterized protein</fullName>
    </submittedName>
</protein>
<reference evidence="2" key="1">
    <citation type="submission" date="2022-01" db="EMBL/GenBank/DDBJ databases">
        <title>Genome Sequence Resource for Two Populations of Ditylenchus destructor, the Migratory Endoparasitic Phytonematode.</title>
        <authorList>
            <person name="Zhang H."/>
            <person name="Lin R."/>
            <person name="Xie B."/>
        </authorList>
    </citation>
    <scope>NUCLEOTIDE SEQUENCE</scope>
    <source>
        <strain evidence="2">BazhouSP</strain>
    </source>
</reference>
<evidence type="ECO:0000313" key="3">
    <source>
        <dbReference type="Proteomes" id="UP001201812"/>
    </source>
</evidence>
<evidence type="ECO:0000256" key="1">
    <source>
        <dbReference type="SAM" id="Phobius"/>
    </source>
</evidence>
<evidence type="ECO:0000313" key="2">
    <source>
        <dbReference type="EMBL" id="KAI1726096.1"/>
    </source>
</evidence>
<keyword evidence="1" id="KW-0812">Transmembrane</keyword>
<feature type="transmembrane region" description="Helical" evidence="1">
    <location>
        <begin position="72"/>
        <end position="93"/>
    </location>
</feature>
<dbReference type="AlphaFoldDB" id="A0AAD4NIE8"/>
<proteinExistence type="predicted"/>
<keyword evidence="3" id="KW-1185">Reference proteome</keyword>
<organism evidence="2 3">
    <name type="scientific">Ditylenchus destructor</name>
    <dbReference type="NCBI Taxonomy" id="166010"/>
    <lineage>
        <taxon>Eukaryota</taxon>
        <taxon>Metazoa</taxon>
        <taxon>Ecdysozoa</taxon>
        <taxon>Nematoda</taxon>
        <taxon>Chromadorea</taxon>
        <taxon>Rhabditida</taxon>
        <taxon>Tylenchina</taxon>
        <taxon>Tylenchomorpha</taxon>
        <taxon>Sphaerularioidea</taxon>
        <taxon>Anguinidae</taxon>
        <taxon>Anguininae</taxon>
        <taxon>Ditylenchus</taxon>
    </lineage>
</organism>
<keyword evidence="1" id="KW-0472">Membrane</keyword>
<feature type="transmembrane region" description="Helical" evidence="1">
    <location>
        <begin position="173"/>
        <end position="192"/>
    </location>
</feature>
<comment type="caution">
    <text evidence="2">The sequence shown here is derived from an EMBL/GenBank/DDBJ whole genome shotgun (WGS) entry which is preliminary data.</text>
</comment>
<keyword evidence="1" id="KW-1133">Transmembrane helix</keyword>
<accession>A0AAD4NIE8</accession>
<feature type="transmembrane region" description="Helical" evidence="1">
    <location>
        <begin position="147"/>
        <end position="167"/>
    </location>
</feature>
<sequence>MERMADNNNGWGMVCYVLHVRCNCYHSTNVCCLPIKIPPIEYVVIWFNPCCYGLADNIEGFNGEGTSLLYNLLYSIIIPISLGCYVLAIGLLAANRKKMKLPHCHAFVRIFFVRFGKHPENIKPTIKLRNKVLIAQQQQVSSTEVRLILPCFLSAALLLGIRLTIQLSNWGNWSGFIVLLLYCLHSGTPPLLRIAFSRRLRREITNIFMSANSTAIISISHKQASKS</sequence>